<gene>
    <name evidence="1" type="ORF">LTS18_011634</name>
</gene>
<organism evidence="1 2">
    <name type="scientific">Coniosporium uncinatum</name>
    <dbReference type="NCBI Taxonomy" id="93489"/>
    <lineage>
        <taxon>Eukaryota</taxon>
        <taxon>Fungi</taxon>
        <taxon>Dikarya</taxon>
        <taxon>Ascomycota</taxon>
        <taxon>Pezizomycotina</taxon>
        <taxon>Dothideomycetes</taxon>
        <taxon>Dothideomycetes incertae sedis</taxon>
        <taxon>Coniosporium</taxon>
    </lineage>
</organism>
<name>A0ACC3CYA7_9PEZI</name>
<proteinExistence type="predicted"/>
<evidence type="ECO:0000313" key="1">
    <source>
        <dbReference type="EMBL" id="KAK3056840.1"/>
    </source>
</evidence>
<comment type="caution">
    <text evidence="1">The sequence shown here is derived from an EMBL/GenBank/DDBJ whole genome shotgun (WGS) entry which is preliminary data.</text>
</comment>
<protein>
    <submittedName>
        <fullName evidence="1">Uncharacterized protein</fullName>
    </submittedName>
</protein>
<reference evidence="1" key="1">
    <citation type="submission" date="2024-09" db="EMBL/GenBank/DDBJ databases">
        <title>Black Yeasts Isolated from many extreme environments.</title>
        <authorList>
            <person name="Coleine C."/>
            <person name="Stajich J.E."/>
            <person name="Selbmann L."/>
        </authorList>
    </citation>
    <scope>NUCLEOTIDE SEQUENCE</scope>
    <source>
        <strain evidence="1">CCFEE 5737</strain>
    </source>
</reference>
<accession>A0ACC3CYA7</accession>
<sequence length="255" mass="28120">MTTGQQMSQLKRGLPSSDDSTVDIKKPRRSSRIKSQAHEDVVEGLKNSQLPSPLTHKDSTATEDARNGTVTPPSQMRSHPVVSSPVSDTQPFSQFVYPPAAKSYEVEDEEGEGVWGYLVPSGGAAFEPLVLRRRAACPVPPSRTGQTDGKKKVSKNTYKKQEEDYEKEKVKAGVVAGGYLIGRHPECDRVIDMPTISNRHCLFFSENKAGQTVAVLEDISGNGTFVNEALVGRNKRRVLEDRDEISILDEARFTF</sequence>
<dbReference type="Proteomes" id="UP001186974">
    <property type="component" value="Unassembled WGS sequence"/>
</dbReference>
<evidence type="ECO:0000313" key="2">
    <source>
        <dbReference type="Proteomes" id="UP001186974"/>
    </source>
</evidence>
<feature type="non-terminal residue" evidence="1">
    <location>
        <position position="255"/>
    </location>
</feature>
<keyword evidence="2" id="KW-1185">Reference proteome</keyword>
<dbReference type="EMBL" id="JAWDJW010009726">
    <property type="protein sequence ID" value="KAK3056840.1"/>
    <property type="molecule type" value="Genomic_DNA"/>
</dbReference>